<feature type="transmembrane region" description="Helical" evidence="1">
    <location>
        <begin position="92"/>
        <end position="111"/>
    </location>
</feature>
<evidence type="ECO:0000256" key="1">
    <source>
        <dbReference type="SAM" id="Phobius"/>
    </source>
</evidence>
<gene>
    <name evidence="2" type="ordered locus">CTA_0194</name>
</gene>
<feature type="transmembrane region" description="Helical" evidence="1">
    <location>
        <begin position="335"/>
        <end position="352"/>
    </location>
</feature>
<evidence type="ECO:0000313" key="3">
    <source>
        <dbReference type="Proteomes" id="UP000002532"/>
    </source>
</evidence>
<keyword evidence="1" id="KW-1133">Transmembrane helix</keyword>
<feature type="transmembrane region" description="Helical" evidence="1">
    <location>
        <begin position="359"/>
        <end position="377"/>
    </location>
</feature>
<feature type="transmembrane region" description="Helical" evidence="1">
    <location>
        <begin position="139"/>
        <end position="159"/>
    </location>
</feature>
<feature type="transmembrane region" description="Helical" evidence="1">
    <location>
        <begin position="383"/>
        <end position="402"/>
    </location>
</feature>
<dbReference type="AlphaFoldDB" id="A0A0H2X1X3"/>
<feature type="transmembrane region" description="Helical" evidence="1">
    <location>
        <begin position="171"/>
        <end position="190"/>
    </location>
</feature>
<keyword evidence="1" id="KW-0472">Membrane</keyword>
<feature type="transmembrane region" description="Helical" evidence="1">
    <location>
        <begin position="20"/>
        <end position="41"/>
    </location>
</feature>
<protein>
    <submittedName>
        <fullName evidence="2">Hypothetical membrane spanning protein</fullName>
    </submittedName>
</protein>
<feature type="transmembrane region" description="Helical" evidence="1">
    <location>
        <begin position="301"/>
        <end position="323"/>
    </location>
</feature>
<feature type="transmembrane region" description="Helical" evidence="1">
    <location>
        <begin position="202"/>
        <end position="223"/>
    </location>
</feature>
<keyword evidence="3" id="KW-1185">Reference proteome</keyword>
<name>A0A0H2X1X3_CHLTA</name>
<proteinExistence type="predicted"/>
<sequence length="404" mass="45423">MEKDFLENVYRHFRYRFFKLSILPALLGLWLFFTPNILNYLDSSVILSDKICGVLLILLSALSFYNPVILQLGIFIGLWVSFFSCSSDLLPLVFAHDSLLGFATLAIIFLLPNRPEDLEVGPTIPETCHYNPSSGGKRAAVLIFAFVGWLQSRYLTSAALNIADADTSCSLFFSSTLMVIYSMLIVLSLTGGERRWHTQPKVVFITAILLFIAIGLTLAAILLSQLFLTNYEGVCLTVAPVFSLAFFYDEIRATWNYLSQNYSNRKQLAITAFYGSEYYKESLFWEERSVLPFSQACKQAFAGLSFPLNLIFACIFSIFFVQLNANLSIPDTCRFFVNSACWFILVLSIFSFAESLRHLRWLSLLFAAGIILSPVIFHLPLEASTLLSIIVSGIAFIILSIGRL</sequence>
<keyword evidence="1" id="KW-0812">Transmembrane</keyword>
<dbReference type="HOGENOM" id="CLU_680946_0_0_0"/>
<dbReference type="RefSeq" id="WP_011324622.1">
    <property type="nucleotide sequence ID" value="NC_007429.1"/>
</dbReference>
<organism evidence="2 3">
    <name type="scientific">Chlamydia trachomatis serovar A (strain ATCC VR-571B / DSM 19440 / HAR-13)</name>
    <dbReference type="NCBI Taxonomy" id="315277"/>
    <lineage>
        <taxon>Bacteria</taxon>
        <taxon>Pseudomonadati</taxon>
        <taxon>Chlamydiota</taxon>
        <taxon>Chlamydiia</taxon>
        <taxon>Chlamydiales</taxon>
        <taxon>Chlamydiaceae</taxon>
        <taxon>Chlamydia/Chlamydophila group</taxon>
        <taxon>Chlamydia</taxon>
    </lineage>
</organism>
<accession>A0A0H2X1X3</accession>
<dbReference type="KEGG" id="cta:CTA_0194"/>
<feature type="transmembrane region" description="Helical" evidence="1">
    <location>
        <begin position="53"/>
        <end position="80"/>
    </location>
</feature>
<dbReference type="Proteomes" id="UP000002532">
    <property type="component" value="Chromosome"/>
</dbReference>
<dbReference type="EMBL" id="CP000051">
    <property type="protein sequence ID" value="AAX50438.1"/>
    <property type="molecule type" value="Genomic_DNA"/>
</dbReference>
<evidence type="ECO:0000313" key="2">
    <source>
        <dbReference type="EMBL" id="AAX50438.1"/>
    </source>
</evidence>
<reference evidence="2 3" key="1">
    <citation type="journal article" date="2005" name="Infect. Immun.">
        <title>Comparative genomic analysis of Chlamydia trachomatis oculotropic and genitotropic strains.</title>
        <authorList>
            <person name="Carlson J.H."/>
            <person name="Porcella S.F."/>
            <person name="McClarty G."/>
            <person name="Caldwell H.D."/>
        </authorList>
    </citation>
    <scope>NUCLEOTIDE SEQUENCE [LARGE SCALE GENOMIC DNA]</scope>
    <source>
        <strain evidence="3">ATCC VR-571B / DSM 19440 / HAR-13</strain>
    </source>
</reference>